<dbReference type="AlphaFoldDB" id="A0A7R8ZZT4"/>
<dbReference type="PROSITE" id="PS00134">
    <property type="entry name" value="TRYPSIN_HIS"/>
    <property type="match status" value="1"/>
</dbReference>
<dbReference type="SUPFAM" id="SSF50494">
    <property type="entry name" value="Trypsin-like serine proteases"/>
    <property type="match status" value="1"/>
</dbReference>
<dbReference type="Pfam" id="PF00089">
    <property type="entry name" value="Trypsin"/>
    <property type="match status" value="1"/>
</dbReference>
<protein>
    <recommendedName>
        <fullName evidence="2">Peptidase S1 domain-containing protein</fullName>
    </recommendedName>
</protein>
<dbReference type="InterPro" id="IPR043504">
    <property type="entry name" value="Peptidase_S1_PA_chymotrypsin"/>
</dbReference>
<dbReference type="EMBL" id="CAJPEV010000264">
    <property type="protein sequence ID" value="CAG0883160.1"/>
    <property type="molecule type" value="Genomic_DNA"/>
</dbReference>
<feature type="domain" description="Peptidase S1" evidence="2">
    <location>
        <begin position="88"/>
        <end position="191"/>
    </location>
</feature>
<reference evidence="3" key="1">
    <citation type="submission" date="2020-11" db="EMBL/GenBank/DDBJ databases">
        <authorList>
            <person name="Tran Van P."/>
        </authorList>
    </citation>
    <scope>NUCLEOTIDE SEQUENCE</scope>
</reference>
<feature type="region of interest" description="Disordered" evidence="1">
    <location>
        <begin position="13"/>
        <end position="55"/>
    </location>
</feature>
<feature type="region of interest" description="Disordered" evidence="1">
    <location>
        <begin position="208"/>
        <end position="316"/>
    </location>
</feature>
<proteinExistence type="predicted"/>
<evidence type="ECO:0000256" key="1">
    <source>
        <dbReference type="SAM" id="MobiDB-lite"/>
    </source>
</evidence>
<evidence type="ECO:0000313" key="4">
    <source>
        <dbReference type="Proteomes" id="UP000677054"/>
    </source>
</evidence>
<keyword evidence="4" id="KW-1185">Reference proteome</keyword>
<dbReference type="InterPro" id="IPR001254">
    <property type="entry name" value="Trypsin_dom"/>
</dbReference>
<accession>A0A7R8ZZT4</accession>
<evidence type="ECO:0000259" key="2">
    <source>
        <dbReference type="Pfam" id="PF00089"/>
    </source>
</evidence>
<feature type="compositionally biased region" description="Basic residues" evidence="1">
    <location>
        <begin position="211"/>
        <end position="222"/>
    </location>
</feature>
<dbReference type="GO" id="GO:0006508">
    <property type="term" value="P:proteolysis"/>
    <property type="evidence" value="ECO:0007669"/>
    <property type="project" value="InterPro"/>
</dbReference>
<feature type="region of interest" description="Disordered" evidence="1">
    <location>
        <begin position="155"/>
        <end position="176"/>
    </location>
</feature>
<dbReference type="Gene3D" id="2.40.10.10">
    <property type="entry name" value="Trypsin-like serine proteases"/>
    <property type="match status" value="1"/>
</dbReference>
<feature type="compositionally biased region" description="Basic and acidic residues" evidence="1">
    <location>
        <begin position="223"/>
        <end position="233"/>
    </location>
</feature>
<sequence length="316" mass="35011">MFTSMLILSETQACGQVSGSPSTPSIPSTPSTARPPSTPSTPSTARPPSAPSPPSSPKLWLYRLWNRFITMAGESFDMQEREELDPLIVNGAPATITEAPFMAFAFMQFNVLGYRSNSSCSASILNERWILTAAHCINSFPLQLRGELGVPEVSPPLARNADGPEEAPGRNYTQTLEDAQNSIRVLRIENEDLRKEVVDLKGEMLRLQANRSRHRHSSHHRPPSRERLPEIQPRHPHQNLSQRPSSRPVPRIPQTPELPSIDGKPLKTKTPPSSPQDRGSTRSASRLDLDLPNPLDGEELGKPKEKRKKHGEQLAS</sequence>
<dbReference type="GO" id="GO:0004252">
    <property type="term" value="F:serine-type endopeptidase activity"/>
    <property type="evidence" value="ECO:0007669"/>
    <property type="project" value="InterPro"/>
</dbReference>
<feature type="compositionally biased region" description="Low complexity" evidence="1">
    <location>
        <begin position="20"/>
        <end position="47"/>
    </location>
</feature>
<dbReference type="InterPro" id="IPR018114">
    <property type="entry name" value="TRYPSIN_HIS"/>
</dbReference>
<dbReference type="OrthoDB" id="10061449at2759"/>
<dbReference type="Proteomes" id="UP000677054">
    <property type="component" value="Unassembled WGS sequence"/>
</dbReference>
<dbReference type="EMBL" id="LR899781">
    <property type="protein sequence ID" value="CAD7242418.1"/>
    <property type="molecule type" value="Genomic_DNA"/>
</dbReference>
<name>A0A7R8ZZT4_9CRUS</name>
<organism evidence="3">
    <name type="scientific">Darwinula stevensoni</name>
    <dbReference type="NCBI Taxonomy" id="69355"/>
    <lineage>
        <taxon>Eukaryota</taxon>
        <taxon>Metazoa</taxon>
        <taxon>Ecdysozoa</taxon>
        <taxon>Arthropoda</taxon>
        <taxon>Crustacea</taxon>
        <taxon>Oligostraca</taxon>
        <taxon>Ostracoda</taxon>
        <taxon>Podocopa</taxon>
        <taxon>Podocopida</taxon>
        <taxon>Darwinulocopina</taxon>
        <taxon>Darwinuloidea</taxon>
        <taxon>Darwinulidae</taxon>
        <taxon>Darwinula</taxon>
    </lineage>
</organism>
<evidence type="ECO:0000313" key="3">
    <source>
        <dbReference type="EMBL" id="CAD7242418.1"/>
    </source>
</evidence>
<gene>
    <name evidence="3" type="ORF">DSTB1V02_LOCUS2384</name>
</gene>
<dbReference type="InterPro" id="IPR009003">
    <property type="entry name" value="Peptidase_S1_PA"/>
</dbReference>